<evidence type="ECO:0000313" key="3">
    <source>
        <dbReference type="Proteomes" id="UP000003688"/>
    </source>
</evidence>
<accession>B9XPU9</accession>
<feature type="transmembrane region" description="Helical" evidence="1">
    <location>
        <begin position="31"/>
        <end position="52"/>
    </location>
</feature>
<organism evidence="2 3">
    <name type="scientific">Pedosphaera parvula (strain Ellin514)</name>
    <dbReference type="NCBI Taxonomy" id="320771"/>
    <lineage>
        <taxon>Bacteria</taxon>
        <taxon>Pseudomonadati</taxon>
        <taxon>Verrucomicrobiota</taxon>
        <taxon>Pedosphaerae</taxon>
        <taxon>Pedosphaerales</taxon>
        <taxon>Pedosphaeraceae</taxon>
        <taxon>Pedosphaera</taxon>
    </lineage>
</organism>
<dbReference type="NCBIfam" id="TIGR02532">
    <property type="entry name" value="IV_pilin_GFxxxE"/>
    <property type="match status" value="1"/>
</dbReference>
<proteinExistence type="predicted"/>
<dbReference type="InterPro" id="IPR045584">
    <property type="entry name" value="Pilin-like"/>
</dbReference>
<evidence type="ECO:0008006" key="4">
    <source>
        <dbReference type="Google" id="ProtNLM"/>
    </source>
</evidence>
<comment type="caution">
    <text evidence="2">The sequence shown here is derived from an EMBL/GenBank/DDBJ whole genome shotgun (WGS) entry which is preliminary data.</text>
</comment>
<dbReference type="Proteomes" id="UP000003688">
    <property type="component" value="Unassembled WGS sequence"/>
</dbReference>
<keyword evidence="1" id="KW-1133">Transmembrane helix</keyword>
<dbReference type="STRING" id="320771.Cflav_PD1474"/>
<name>B9XPU9_PEDPL</name>
<dbReference type="AlphaFoldDB" id="B9XPU9"/>
<protein>
    <recommendedName>
        <fullName evidence="4">Type II secretory pathway pseudopilin PulG-like protein</fullName>
    </recommendedName>
</protein>
<evidence type="ECO:0000313" key="2">
    <source>
        <dbReference type="EMBL" id="EEF58130.1"/>
    </source>
</evidence>
<keyword evidence="1" id="KW-0812">Transmembrane</keyword>
<dbReference type="OrthoDB" id="279149at2"/>
<evidence type="ECO:0000256" key="1">
    <source>
        <dbReference type="SAM" id="Phobius"/>
    </source>
</evidence>
<keyword evidence="1" id="KW-0472">Membrane</keyword>
<dbReference type="Pfam" id="PF07963">
    <property type="entry name" value="N_methyl"/>
    <property type="match status" value="1"/>
</dbReference>
<sequence>MQSNFMPSQSTTPSAHSFEAGKSRTARGFTLIELLVVIAIIAILAGLLLPALSKAKLKAERISCVNNQKQLTVAWIMYADDSDGKLAPNAATSAAGQPSWVAGKLSWDAPPVPANPDNYNTANLTDSLLGPYCGRAIGIYKCPGDKVSAAKGVRVRSISMNGQMGGVVVGASQQDVINQYGGNNNYALFLKQSQIINPSPAMAWVFIDEHGDSLNDGFFRVNMSSTTVWSDLPASYHGGSGALSFADGHAEIKKWTDASIRDRPVTKVQYVSGSATASPNTDLLWLQARTSSLP</sequence>
<reference evidence="2 3" key="1">
    <citation type="journal article" date="2011" name="J. Bacteriol.">
        <title>Genome sequence of 'Pedosphaera parvula' Ellin514, an aerobic Verrucomicrobial isolate from pasture soil.</title>
        <authorList>
            <person name="Kant R."/>
            <person name="van Passel M.W."/>
            <person name="Sangwan P."/>
            <person name="Palva A."/>
            <person name="Lucas S."/>
            <person name="Copeland A."/>
            <person name="Lapidus A."/>
            <person name="Glavina Del Rio T."/>
            <person name="Dalin E."/>
            <person name="Tice H."/>
            <person name="Bruce D."/>
            <person name="Goodwin L."/>
            <person name="Pitluck S."/>
            <person name="Chertkov O."/>
            <person name="Larimer F.W."/>
            <person name="Land M.L."/>
            <person name="Hauser L."/>
            <person name="Brettin T.S."/>
            <person name="Detter J.C."/>
            <person name="Han S."/>
            <person name="de Vos W.M."/>
            <person name="Janssen P.H."/>
            <person name="Smidt H."/>
        </authorList>
    </citation>
    <scope>NUCLEOTIDE SEQUENCE [LARGE SCALE GENOMIC DNA]</scope>
    <source>
        <strain evidence="2 3">Ellin514</strain>
    </source>
</reference>
<keyword evidence="3" id="KW-1185">Reference proteome</keyword>
<dbReference type="PROSITE" id="PS00409">
    <property type="entry name" value="PROKAR_NTER_METHYL"/>
    <property type="match status" value="1"/>
</dbReference>
<dbReference type="EMBL" id="ABOX02000049">
    <property type="protein sequence ID" value="EEF58130.1"/>
    <property type="molecule type" value="Genomic_DNA"/>
</dbReference>
<dbReference type="PANTHER" id="PTHR30093">
    <property type="entry name" value="GENERAL SECRETION PATHWAY PROTEIN G"/>
    <property type="match status" value="1"/>
</dbReference>
<dbReference type="SUPFAM" id="SSF54523">
    <property type="entry name" value="Pili subunits"/>
    <property type="match status" value="1"/>
</dbReference>
<gene>
    <name evidence="2" type="ORF">Cflav_PD1474</name>
</gene>
<dbReference type="Gene3D" id="3.30.700.10">
    <property type="entry name" value="Glycoprotein, Type 4 Pilin"/>
    <property type="match status" value="1"/>
</dbReference>
<dbReference type="InterPro" id="IPR012902">
    <property type="entry name" value="N_methyl_site"/>
</dbReference>